<accession>A0A1V1PE85</accession>
<evidence type="ECO:0000256" key="1">
    <source>
        <dbReference type="ARBA" id="ARBA00022723"/>
    </source>
</evidence>
<protein>
    <recommendedName>
        <fullName evidence="4">4Fe-4S ferredoxin-type domain-containing protein</fullName>
    </recommendedName>
</protein>
<dbReference type="PROSITE" id="PS51379">
    <property type="entry name" value="4FE4S_FER_2"/>
    <property type="match status" value="1"/>
</dbReference>
<dbReference type="Pfam" id="PF13183">
    <property type="entry name" value="Fer4_8"/>
    <property type="match status" value="1"/>
</dbReference>
<dbReference type="InterPro" id="IPR017900">
    <property type="entry name" value="4Fe4S_Fe_S_CS"/>
</dbReference>
<dbReference type="InterPro" id="IPR017896">
    <property type="entry name" value="4Fe4S_Fe-S-bd"/>
</dbReference>
<keyword evidence="3" id="KW-0411">Iron-sulfur</keyword>
<reference evidence="6" key="1">
    <citation type="submission" date="2012-11" db="EMBL/GenBank/DDBJ databases">
        <authorList>
            <person name="Lucero-Rivera Y.E."/>
            <person name="Tovar-Ramirez D."/>
        </authorList>
    </citation>
    <scope>NUCLEOTIDE SEQUENCE [LARGE SCALE GENOMIC DNA]</scope>
    <source>
        <strain evidence="6">Araruama</strain>
    </source>
</reference>
<dbReference type="Proteomes" id="UP000189670">
    <property type="component" value="Unassembled WGS sequence"/>
</dbReference>
<evidence type="ECO:0000313" key="5">
    <source>
        <dbReference type="EMBL" id="ETR73083.1"/>
    </source>
</evidence>
<comment type="caution">
    <text evidence="5">The sequence shown here is derived from an EMBL/GenBank/DDBJ whole genome shotgun (WGS) entry which is preliminary data.</text>
</comment>
<evidence type="ECO:0000256" key="2">
    <source>
        <dbReference type="ARBA" id="ARBA00023004"/>
    </source>
</evidence>
<keyword evidence="1" id="KW-0479">Metal-binding</keyword>
<dbReference type="GO" id="GO:0051536">
    <property type="term" value="F:iron-sulfur cluster binding"/>
    <property type="evidence" value="ECO:0007669"/>
    <property type="project" value="UniProtKB-KW"/>
</dbReference>
<dbReference type="InterPro" id="IPR009051">
    <property type="entry name" value="Helical_ferredxn"/>
</dbReference>
<feature type="domain" description="4Fe-4S ferredoxin-type" evidence="4">
    <location>
        <begin position="59"/>
        <end position="89"/>
    </location>
</feature>
<dbReference type="EMBL" id="ATBP01000089">
    <property type="protein sequence ID" value="ETR73083.1"/>
    <property type="molecule type" value="Genomic_DNA"/>
</dbReference>
<name>A0A1V1PE85_9BACT</name>
<sequence length="141" mass="16057">MFSACINCHNCRRACPICFCSECYFESKALYSEADNQLNRATRKNALRMPSDLLLFHLGRMNHMSISCVSCGACEDACPENIPVSLLFSLVSRDTQAVFNYDPGHSLEEPLPFVVYKNEELKEYEAHYTKRHQSACNCNTK</sequence>
<dbReference type="SUPFAM" id="SSF46548">
    <property type="entry name" value="alpha-helical ferredoxin"/>
    <property type="match status" value="1"/>
</dbReference>
<dbReference type="GO" id="GO:0046872">
    <property type="term" value="F:metal ion binding"/>
    <property type="evidence" value="ECO:0007669"/>
    <property type="project" value="UniProtKB-KW"/>
</dbReference>
<organism evidence="5 6">
    <name type="scientific">Candidatus Magnetoglobus multicellularis str. Araruama</name>
    <dbReference type="NCBI Taxonomy" id="890399"/>
    <lineage>
        <taxon>Bacteria</taxon>
        <taxon>Pseudomonadati</taxon>
        <taxon>Thermodesulfobacteriota</taxon>
        <taxon>Desulfobacteria</taxon>
        <taxon>Desulfobacterales</taxon>
        <taxon>Desulfobacteraceae</taxon>
        <taxon>Candidatus Magnetoglobus</taxon>
    </lineage>
</organism>
<keyword evidence="2" id="KW-0408">Iron</keyword>
<dbReference type="Gene3D" id="1.10.1060.10">
    <property type="entry name" value="Alpha-helical ferredoxin"/>
    <property type="match status" value="1"/>
</dbReference>
<dbReference type="AlphaFoldDB" id="A0A1V1PE85"/>
<proteinExistence type="predicted"/>
<evidence type="ECO:0000313" key="6">
    <source>
        <dbReference type="Proteomes" id="UP000189670"/>
    </source>
</evidence>
<evidence type="ECO:0000259" key="4">
    <source>
        <dbReference type="PROSITE" id="PS51379"/>
    </source>
</evidence>
<gene>
    <name evidence="5" type="ORF">OMM_01215</name>
</gene>
<dbReference type="PROSITE" id="PS00198">
    <property type="entry name" value="4FE4S_FER_1"/>
    <property type="match status" value="1"/>
</dbReference>
<evidence type="ECO:0000256" key="3">
    <source>
        <dbReference type="ARBA" id="ARBA00023014"/>
    </source>
</evidence>